<dbReference type="Pfam" id="PF13344">
    <property type="entry name" value="Hydrolase_6"/>
    <property type="match status" value="1"/>
</dbReference>
<name>A0A0M0JM09_9EUKA</name>
<proteinExistence type="predicted"/>
<protein>
    <submittedName>
        <fullName evidence="1">Had-superfamily subfamily iia</fullName>
    </submittedName>
</protein>
<dbReference type="SUPFAM" id="SSF56784">
    <property type="entry name" value="HAD-like"/>
    <property type="match status" value="1"/>
</dbReference>
<dbReference type="Proteomes" id="UP000037460">
    <property type="component" value="Unassembled WGS sequence"/>
</dbReference>
<dbReference type="InterPro" id="IPR006357">
    <property type="entry name" value="HAD-SF_hydro_IIA"/>
</dbReference>
<evidence type="ECO:0000313" key="1">
    <source>
        <dbReference type="EMBL" id="KOO27505.1"/>
    </source>
</evidence>
<comment type="caution">
    <text evidence="1">The sequence shown here is derived from an EMBL/GenBank/DDBJ whole genome shotgun (WGS) entry which is preliminary data.</text>
</comment>
<dbReference type="InterPro" id="IPR023214">
    <property type="entry name" value="HAD_sf"/>
</dbReference>
<dbReference type="Gene3D" id="3.40.50.1000">
    <property type="entry name" value="HAD superfamily/HAD-like"/>
    <property type="match status" value="1"/>
</dbReference>
<dbReference type="EMBL" id="JWZX01002708">
    <property type="protein sequence ID" value="KOO27505.1"/>
    <property type="molecule type" value="Genomic_DNA"/>
</dbReference>
<organism evidence="1 2">
    <name type="scientific">Chrysochromulina tobinii</name>
    <dbReference type="NCBI Taxonomy" id="1460289"/>
    <lineage>
        <taxon>Eukaryota</taxon>
        <taxon>Haptista</taxon>
        <taxon>Haptophyta</taxon>
        <taxon>Prymnesiophyceae</taxon>
        <taxon>Prymnesiales</taxon>
        <taxon>Chrysochromulinaceae</taxon>
        <taxon>Chrysochromulina</taxon>
    </lineage>
</organism>
<gene>
    <name evidence="1" type="ORF">Ctob_007236</name>
</gene>
<evidence type="ECO:0000313" key="2">
    <source>
        <dbReference type="Proteomes" id="UP000037460"/>
    </source>
</evidence>
<keyword evidence="2" id="KW-1185">Reference proteome</keyword>
<dbReference type="InterPro" id="IPR036412">
    <property type="entry name" value="HAD-like_sf"/>
</dbReference>
<accession>A0A0M0JM09</accession>
<reference evidence="2" key="1">
    <citation type="journal article" date="2015" name="PLoS Genet.">
        <title>Genome Sequence and Transcriptome Analyses of Chrysochromulina tobin: Metabolic Tools for Enhanced Algal Fitness in the Prominent Order Prymnesiales (Haptophyceae).</title>
        <authorList>
            <person name="Hovde B.T."/>
            <person name="Deodato C.R."/>
            <person name="Hunsperger H.M."/>
            <person name="Ryken S.A."/>
            <person name="Yost W."/>
            <person name="Jha R.K."/>
            <person name="Patterson J."/>
            <person name="Monnat R.J. Jr."/>
            <person name="Barlow S.B."/>
            <person name="Starkenburg S.R."/>
            <person name="Cattolico R.A."/>
        </authorList>
    </citation>
    <scope>NUCLEOTIDE SEQUENCE</scope>
    <source>
        <strain evidence="2">CCMP291</strain>
    </source>
</reference>
<sequence>MAMTKAEDEKIGNVVENDEWLGLATELAIVFQSAVRESINANVADFIGKDDYKLGDVSKEADARIKGMVADLRGKDEYELGYLSIALDTLVKEEVWKMTGKEKYEFGDLSTVLDTRVKRTVADFCGKVQRSSKSLPDLAELKAAEKQASIVLGAAAAKEAKEVGPTRQYDPALSRITGFLIDLDGTVYRPNSLMPGASDFHEWMLSTGKQFVYLSNTGAKASEAVRRKLSSPSYYVGEKLPPDCVWTAADAQVEFMADNIPVGAKVFVVSGACGDFWLPLLRERCPALVDTWEIRTEMSETEAKQWATIAATNPNTPLVWVVMFIDGKLGSCNDPTTGEPSPADWSYEYIRKLLYLLGHGEHQLTMQSDYKQYVPTFVARSIGAMHGLEQTPELSPQGL</sequence>
<dbReference type="AlphaFoldDB" id="A0A0M0JM09"/>
<dbReference type="OrthoDB" id="430915at2759"/>